<keyword evidence="3" id="KW-0813">Transport</keyword>
<dbReference type="InterPro" id="IPR027470">
    <property type="entry name" value="Cation_efflux_CTD"/>
</dbReference>
<evidence type="ECO:0000256" key="4">
    <source>
        <dbReference type="ARBA" id="ARBA00022692"/>
    </source>
</evidence>
<evidence type="ECO:0000256" key="1">
    <source>
        <dbReference type="ARBA" id="ARBA00004141"/>
    </source>
</evidence>
<dbReference type="GO" id="GO:0016020">
    <property type="term" value="C:membrane"/>
    <property type="evidence" value="ECO:0007669"/>
    <property type="project" value="UniProtKB-SubCell"/>
</dbReference>
<dbReference type="InterPro" id="IPR002524">
    <property type="entry name" value="Cation_efflux"/>
</dbReference>
<evidence type="ECO:0000313" key="10">
    <source>
        <dbReference type="EMBL" id="BAS27037.1"/>
    </source>
</evidence>
<dbReference type="PANTHER" id="PTHR43840:SF15">
    <property type="entry name" value="MITOCHONDRIAL METAL TRANSPORTER 1-RELATED"/>
    <property type="match status" value="1"/>
</dbReference>
<dbReference type="InterPro" id="IPR058533">
    <property type="entry name" value="Cation_efflux_TM"/>
</dbReference>
<keyword evidence="4 7" id="KW-0812">Transmembrane</keyword>
<dbReference type="Pfam" id="PF01545">
    <property type="entry name" value="Cation_efflux"/>
    <property type="match status" value="1"/>
</dbReference>
<dbReference type="Proteomes" id="UP000065807">
    <property type="component" value="Chromosome"/>
</dbReference>
<evidence type="ECO:0000313" key="11">
    <source>
        <dbReference type="Proteomes" id="UP000065807"/>
    </source>
</evidence>
<sequence length="294" mass="31021">MSEGSEGRRRVVSPVISAALVAATTNLVLGLVKLWGAWSSGSTALMADGYDSLADALISAVVLGGLIVARRPADQDHPYGHGKAESIASLAVALFVAAAGLQIGIEAWSRLRLPQSAPPGTVALGVAALSVAVKLLLASYHLRVGKANHSPALEANGRNFRADVVSSAGVFAGVLGARLGWPWLDPLAGLLIALLVLRTGLSVARRSVDELMDRVWDPDLVEQMVHAIRTVRGCRAVERIHPRSMGSYLVVDLEIGVPAHLTVREGDQVAHQVEQAIRDQCPQVAQVLVHVNPV</sequence>
<dbReference type="KEGG" id="lpil:LIP_1180"/>
<evidence type="ECO:0000256" key="3">
    <source>
        <dbReference type="ARBA" id="ARBA00022448"/>
    </source>
</evidence>
<dbReference type="SUPFAM" id="SSF160240">
    <property type="entry name" value="Cation efflux protein cytoplasmic domain-like"/>
    <property type="match status" value="1"/>
</dbReference>
<feature type="domain" description="Cation efflux protein cytoplasmic" evidence="9">
    <location>
        <begin position="217"/>
        <end position="293"/>
    </location>
</feature>
<dbReference type="PANTHER" id="PTHR43840">
    <property type="entry name" value="MITOCHONDRIAL METAL TRANSPORTER 1-RELATED"/>
    <property type="match status" value="1"/>
</dbReference>
<protein>
    <submittedName>
        <fullName evidence="10">Cation transporter</fullName>
    </submittedName>
</protein>
<comment type="subcellular location">
    <subcellularLocation>
        <location evidence="1">Membrane</location>
        <topology evidence="1">Multi-pass membrane protein</topology>
    </subcellularLocation>
</comment>
<dbReference type="PATRIC" id="fig|1555112.3.peg.1229"/>
<gene>
    <name evidence="10" type="ORF">LIP_1180</name>
</gene>
<keyword evidence="6 7" id="KW-0472">Membrane</keyword>
<dbReference type="Gene3D" id="3.30.70.1350">
    <property type="entry name" value="Cation efflux protein, cytoplasmic domain"/>
    <property type="match status" value="1"/>
</dbReference>
<organism evidence="10 11">
    <name type="scientific">Limnochorda pilosa</name>
    <dbReference type="NCBI Taxonomy" id="1555112"/>
    <lineage>
        <taxon>Bacteria</taxon>
        <taxon>Bacillati</taxon>
        <taxon>Bacillota</taxon>
        <taxon>Limnochordia</taxon>
        <taxon>Limnochordales</taxon>
        <taxon>Limnochordaceae</taxon>
        <taxon>Limnochorda</taxon>
    </lineage>
</organism>
<dbReference type="InterPro" id="IPR050291">
    <property type="entry name" value="CDF_Transporter"/>
</dbReference>
<dbReference type="Gene3D" id="1.20.1510.10">
    <property type="entry name" value="Cation efflux protein transmembrane domain"/>
    <property type="match status" value="1"/>
</dbReference>
<proteinExistence type="inferred from homology"/>
<dbReference type="EMBL" id="AP014924">
    <property type="protein sequence ID" value="BAS27037.1"/>
    <property type="molecule type" value="Genomic_DNA"/>
</dbReference>
<evidence type="ECO:0000256" key="7">
    <source>
        <dbReference type="SAM" id="Phobius"/>
    </source>
</evidence>
<dbReference type="FunFam" id="1.20.1510.10:FF:000006">
    <property type="entry name" value="Divalent cation efflux transporter"/>
    <property type="match status" value="1"/>
</dbReference>
<feature type="transmembrane region" description="Helical" evidence="7">
    <location>
        <begin position="52"/>
        <end position="69"/>
    </location>
</feature>
<evidence type="ECO:0000259" key="9">
    <source>
        <dbReference type="Pfam" id="PF16916"/>
    </source>
</evidence>
<dbReference type="Pfam" id="PF16916">
    <property type="entry name" value="ZT_dimer"/>
    <property type="match status" value="1"/>
</dbReference>
<dbReference type="GO" id="GO:0008324">
    <property type="term" value="F:monoatomic cation transmembrane transporter activity"/>
    <property type="evidence" value="ECO:0007669"/>
    <property type="project" value="InterPro"/>
</dbReference>
<reference evidence="11" key="2">
    <citation type="journal article" date="2016" name="Int. J. Syst. Evol. Microbiol.">
        <title>Complete genome sequence and cell structure of Limnochorda pilosa, a Gram-negative spore-former within the phylum Firmicutes.</title>
        <authorList>
            <person name="Watanabe M."/>
            <person name="Kojima H."/>
            <person name="Fukui M."/>
        </authorList>
    </citation>
    <scope>NUCLEOTIDE SEQUENCE [LARGE SCALE GENOMIC DNA]</scope>
    <source>
        <strain evidence="11">HC45</strain>
    </source>
</reference>
<dbReference type="InterPro" id="IPR027469">
    <property type="entry name" value="Cation_efflux_TMD_sf"/>
</dbReference>
<dbReference type="AlphaFoldDB" id="A0A0K2SJ32"/>
<reference evidence="11" key="1">
    <citation type="submission" date="2015-07" db="EMBL/GenBank/DDBJ databases">
        <title>Complete genome sequence and phylogenetic analysis of Limnochorda pilosa.</title>
        <authorList>
            <person name="Watanabe M."/>
            <person name="Kojima H."/>
            <person name="Fukui M."/>
        </authorList>
    </citation>
    <scope>NUCLEOTIDE SEQUENCE [LARGE SCALE GENOMIC DNA]</scope>
    <source>
        <strain evidence="11">HC45</strain>
    </source>
</reference>
<dbReference type="SUPFAM" id="SSF161111">
    <property type="entry name" value="Cation efflux protein transmembrane domain-like"/>
    <property type="match status" value="1"/>
</dbReference>
<accession>A0A0K2SJ32</accession>
<dbReference type="OrthoDB" id="9806522at2"/>
<dbReference type="InterPro" id="IPR036837">
    <property type="entry name" value="Cation_efflux_CTD_sf"/>
</dbReference>
<feature type="transmembrane region" description="Helical" evidence="7">
    <location>
        <begin position="12"/>
        <end position="32"/>
    </location>
</feature>
<feature type="transmembrane region" description="Helical" evidence="7">
    <location>
        <begin position="121"/>
        <end position="142"/>
    </location>
</feature>
<keyword evidence="5 7" id="KW-1133">Transmembrane helix</keyword>
<comment type="similarity">
    <text evidence="2">Belongs to the cation diffusion facilitator (CDF) transporter (TC 2.A.4) family.</text>
</comment>
<evidence type="ECO:0000256" key="6">
    <source>
        <dbReference type="ARBA" id="ARBA00023136"/>
    </source>
</evidence>
<evidence type="ECO:0000259" key="8">
    <source>
        <dbReference type="Pfam" id="PF01545"/>
    </source>
</evidence>
<dbReference type="NCBIfam" id="TIGR01297">
    <property type="entry name" value="CDF"/>
    <property type="match status" value="1"/>
</dbReference>
<keyword evidence="11" id="KW-1185">Reference proteome</keyword>
<dbReference type="STRING" id="1555112.LIP_1180"/>
<dbReference type="RefSeq" id="WP_068135366.1">
    <property type="nucleotide sequence ID" value="NZ_AP014924.1"/>
</dbReference>
<feature type="transmembrane region" description="Helical" evidence="7">
    <location>
        <begin position="90"/>
        <end position="109"/>
    </location>
</feature>
<feature type="domain" description="Cation efflux protein transmembrane" evidence="8">
    <location>
        <begin position="20"/>
        <end position="212"/>
    </location>
</feature>
<name>A0A0K2SJ32_LIMPI</name>
<evidence type="ECO:0000256" key="2">
    <source>
        <dbReference type="ARBA" id="ARBA00008114"/>
    </source>
</evidence>
<evidence type="ECO:0000256" key="5">
    <source>
        <dbReference type="ARBA" id="ARBA00022989"/>
    </source>
</evidence>